<keyword evidence="1 3" id="KW-0732">Signal</keyword>
<reference evidence="5 6" key="1">
    <citation type="submission" date="2023-12" db="EMBL/GenBank/DDBJ databases">
        <title>Amycolatopsis sp. V23-08.</title>
        <authorList>
            <person name="Somphong A."/>
        </authorList>
    </citation>
    <scope>NUCLEOTIDE SEQUENCE [LARGE SCALE GENOMIC DNA]</scope>
    <source>
        <strain evidence="5 6">V23-08</strain>
    </source>
</reference>
<dbReference type="InterPro" id="IPR001254">
    <property type="entry name" value="Trypsin_dom"/>
</dbReference>
<dbReference type="InterPro" id="IPR050966">
    <property type="entry name" value="Glutamyl_endopeptidase"/>
</dbReference>
<evidence type="ECO:0000313" key="5">
    <source>
        <dbReference type="EMBL" id="MEA5360302.1"/>
    </source>
</evidence>
<feature type="signal peptide" evidence="3">
    <location>
        <begin position="1"/>
        <end position="31"/>
    </location>
</feature>
<organism evidence="5 6">
    <name type="scientific">Amycolatopsis heterodermiae</name>
    <dbReference type="NCBI Taxonomy" id="3110235"/>
    <lineage>
        <taxon>Bacteria</taxon>
        <taxon>Bacillati</taxon>
        <taxon>Actinomycetota</taxon>
        <taxon>Actinomycetes</taxon>
        <taxon>Pseudonocardiales</taxon>
        <taxon>Pseudonocardiaceae</taxon>
        <taxon>Amycolatopsis</taxon>
    </lineage>
</organism>
<evidence type="ECO:0000313" key="6">
    <source>
        <dbReference type="Proteomes" id="UP001304298"/>
    </source>
</evidence>
<dbReference type="GO" id="GO:0016787">
    <property type="term" value="F:hydrolase activity"/>
    <property type="evidence" value="ECO:0007669"/>
    <property type="project" value="UniProtKB-KW"/>
</dbReference>
<dbReference type="Gene3D" id="2.40.10.10">
    <property type="entry name" value="Trypsin-like serine proteases"/>
    <property type="match status" value="2"/>
</dbReference>
<sequence length="331" mass="34484">MRIRALRLKTVLASAVLTAGVALVSAPVASAGSAGSAGTPDGAVQSPQLGQFTQAQVEKFWTPERLRGARPVTQNAPKAAARPDNASPVLTPGGDQFGNAQAARPYTSDFNTRVTGKIFFLNPRDGLTYVCSGSVVNSTGKSVVATAAHCVFQGGAGQQLWSQNLIFIPSYDNNSRPLGTWSAATFWIPTTYFNHGNDGFTHEDDVATVAIAAQGASKITNVVGGLGWVSTNSGVINGWDTHGYPQELYGGQNQLRCIGNGRDAGGFNGDTYLFTNNCVAFGGWSGGPVINGSNQLLAVTSGSDRSTNSFYARAASNTWIPVLNAAQAAGF</sequence>
<dbReference type="InterPro" id="IPR043504">
    <property type="entry name" value="Peptidase_S1_PA_chymotrypsin"/>
</dbReference>
<dbReference type="RefSeq" id="WP_323326321.1">
    <property type="nucleotide sequence ID" value="NZ_JAYFSI010000002.1"/>
</dbReference>
<evidence type="ECO:0000256" key="1">
    <source>
        <dbReference type="ARBA" id="ARBA00022729"/>
    </source>
</evidence>
<evidence type="ECO:0000256" key="3">
    <source>
        <dbReference type="SAM" id="SignalP"/>
    </source>
</evidence>
<keyword evidence="5" id="KW-0378">Hydrolase</keyword>
<evidence type="ECO:0000259" key="4">
    <source>
        <dbReference type="Pfam" id="PF00089"/>
    </source>
</evidence>
<gene>
    <name evidence="5" type="ORF">VA596_12215</name>
</gene>
<dbReference type="SUPFAM" id="SSF50494">
    <property type="entry name" value="Trypsin-like serine proteases"/>
    <property type="match status" value="1"/>
</dbReference>
<dbReference type="Proteomes" id="UP001304298">
    <property type="component" value="Unassembled WGS sequence"/>
</dbReference>
<dbReference type="Pfam" id="PF00089">
    <property type="entry name" value="Trypsin"/>
    <property type="match status" value="1"/>
</dbReference>
<name>A0ABU5R271_9PSEU</name>
<feature type="chain" id="PRO_5046866231" evidence="3">
    <location>
        <begin position="32"/>
        <end position="331"/>
    </location>
</feature>
<evidence type="ECO:0000256" key="2">
    <source>
        <dbReference type="SAM" id="MobiDB-lite"/>
    </source>
</evidence>
<dbReference type="EC" id="3.4.21.-" evidence="5"/>
<dbReference type="EMBL" id="JAYFSI010000002">
    <property type="protein sequence ID" value="MEA5360302.1"/>
    <property type="molecule type" value="Genomic_DNA"/>
</dbReference>
<feature type="domain" description="Peptidase S1" evidence="4">
    <location>
        <begin position="125"/>
        <end position="320"/>
    </location>
</feature>
<dbReference type="InterPro" id="IPR009003">
    <property type="entry name" value="Peptidase_S1_PA"/>
</dbReference>
<accession>A0ABU5R271</accession>
<keyword evidence="6" id="KW-1185">Reference proteome</keyword>
<protein>
    <submittedName>
        <fullName evidence="5">Trypsin-like serine protease</fullName>
        <ecNumber evidence="5">3.4.21.-</ecNumber>
    </submittedName>
</protein>
<comment type="caution">
    <text evidence="5">The sequence shown here is derived from an EMBL/GenBank/DDBJ whole genome shotgun (WGS) entry which is preliminary data.</text>
</comment>
<feature type="region of interest" description="Disordered" evidence="2">
    <location>
        <begin position="68"/>
        <end position="102"/>
    </location>
</feature>
<dbReference type="PANTHER" id="PTHR15462">
    <property type="entry name" value="SERINE PROTEASE"/>
    <property type="match status" value="1"/>
</dbReference>
<proteinExistence type="predicted"/>